<dbReference type="InterPro" id="IPR011051">
    <property type="entry name" value="RmlC_Cupin_sf"/>
</dbReference>
<dbReference type="InterPro" id="IPR014710">
    <property type="entry name" value="RmlC-like_jellyroll"/>
</dbReference>
<dbReference type="Pfam" id="PF00190">
    <property type="entry name" value="Cupin_1"/>
    <property type="match status" value="1"/>
</dbReference>
<accession>A0A0J1BC01</accession>
<proteinExistence type="predicted"/>
<dbReference type="STRING" id="879819.A0A0J1BC01"/>
<dbReference type="Proteomes" id="UP000053611">
    <property type="component" value="Unassembled WGS sequence"/>
</dbReference>
<dbReference type="EMBL" id="KQ087181">
    <property type="protein sequence ID" value="KLT45539.1"/>
    <property type="molecule type" value="Genomic_DNA"/>
</dbReference>
<dbReference type="InterPro" id="IPR006045">
    <property type="entry name" value="Cupin_1"/>
</dbReference>
<gene>
    <name evidence="2" type="ORF">CC85DRAFT_136850</name>
</gene>
<sequence length="137" mass="15182">MPIAAPVNLGAEATAQNKIWSTDPHVRFNDQELTIMRLEGQFYWHVHNDSDEMFLIIDGEVFVETREGSTNIDEEADAPTTSRWLRKGDVFVVPRGTAHRSAAPKGASVMFGLKSNALLFMKDDEKEAEGSQGSVSD</sequence>
<protein>
    <recommendedName>
        <fullName evidence="1">Cupin type-1 domain-containing protein</fullName>
    </recommendedName>
</protein>
<dbReference type="AlphaFoldDB" id="A0A0J1BC01"/>
<evidence type="ECO:0000313" key="3">
    <source>
        <dbReference type="Proteomes" id="UP000053611"/>
    </source>
</evidence>
<organism evidence="2 3">
    <name type="scientific">Cutaneotrichosporon oleaginosum</name>
    <dbReference type="NCBI Taxonomy" id="879819"/>
    <lineage>
        <taxon>Eukaryota</taxon>
        <taxon>Fungi</taxon>
        <taxon>Dikarya</taxon>
        <taxon>Basidiomycota</taxon>
        <taxon>Agaricomycotina</taxon>
        <taxon>Tremellomycetes</taxon>
        <taxon>Trichosporonales</taxon>
        <taxon>Trichosporonaceae</taxon>
        <taxon>Cutaneotrichosporon</taxon>
    </lineage>
</organism>
<keyword evidence="3" id="KW-1185">Reference proteome</keyword>
<dbReference type="SUPFAM" id="SSF51182">
    <property type="entry name" value="RmlC-like cupins"/>
    <property type="match status" value="1"/>
</dbReference>
<evidence type="ECO:0000259" key="1">
    <source>
        <dbReference type="Pfam" id="PF00190"/>
    </source>
</evidence>
<feature type="domain" description="Cupin type-1" evidence="1">
    <location>
        <begin position="39"/>
        <end position="117"/>
    </location>
</feature>
<name>A0A0J1BC01_9TREE</name>
<evidence type="ECO:0000313" key="2">
    <source>
        <dbReference type="EMBL" id="KLT45539.1"/>
    </source>
</evidence>
<dbReference type="OrthoDB" id="204928at2759"/>
<dbReference type="Gene3D" id="2.60.120.10">
    <property type="entry name" value="Jelly Rolls"/>
    <property type="match status" value="1"/>
</dbReference>
<dbReference type="GeneID" id="28980090"/>
<reference evidence="2 3" key="1">
    <citation type="submission" date="2015-03" db="EMBL/GenBank/DDBJ databases">
        <title>Genomics and transcriptomics of the oil-accumulating basidiomycete yeast T. oleaginosus allow insights into substrate utilization and the diverse evolutionary trajectories of mating systems in fungi.</title>
        <authorList>
            <consortium name="DOE Joint Genome Institute"/>
            <person name="Kourist R."/>
            <person name="Kracht O."/>
            <person name="Bracharz F."/>
            <person name="Lipzen A."/>
            <person name="Nolan M."/>
            <person name="Ohm R."/>
            <person name="Grigoriev I."/>
            <person name="Sun S."/>
            <person name="Heitman J."/>
            <person name="Bruck T."/>
            <person name="Nowrousian M."/>
        </authorList>
    </citation>
    <scope>NUCLEOTIDE SEQUENCE [LARGE SCALE GENOMIC DNA]</scope>
    <source>
        <strain evidence="2 3">IBC0246</strain>
    </source>
</reference>